<evidence type="ECO:0000256" key="1">
    <source>
        <dbReference type="SAM" id="SignalP"/>
    </source>
</evidence>
<proteinExistence type="predicted"/>
<dbReference type="RefSeq" id="WP_135786694.1">
    <property type="nucleotide sequence ID" value="NZ_SRRT01000005.1"/>
</dbReference>
<name>A0A4Z1D1R0_9ACTN</name>
<keyword evidence="3" id="KW-1185">Reference proteome</keyword>
<dbReference type="EMBL" id="SRRT01000005">
    <property type="protein sequence ID" value="TGN75540.1"/>
    <property type="molecule type" value="Genomic_DNA"/>
</dbReference>
<sequence>MSPTVPSLFRRAALPTALLLPAALLTGCSLVDSGASCDGSGAARKDLAAQKVLSSPPTGATDPANYRGAGVSTGCDDDSAGPAWLHAGRVYAFPGTRQAVMDHYTRTAAAQGWHTGPAPRAGAACWTRTDDGRYLVLDVDFQLDAWSPVPDPGKGIGYEVTVGSNADGSEAGAHCTD</sequence>
<evidence type="ECO:0008006" key="4">
    <source>
        <dbReference type="Google" id="ProtNLM"/>
    </source>
</evidence>
<comment type="caution">
    <text evidence="2">The sequence shown here is derived from an EMBL/GenBank/DDBJ whole genome shotgun (WGS) entry which is preliminary data.</text>
</comment>
<feature type="chain" id="PRO_5039049550" description="Lipoprotein" evidence="1">
    <location>
        <begin position="23"/>
        <end position="177"/>
    </location>
</feature>
<feature type="signal peptide" evidence="1">
    <location>
        <begin position="1"/>
        <end position="22"/>
    </location>
</feature>
<protein>
    <recommendedName>
        <fullName evidence="4">Lipoprotein</fullName>
    </recommendedName>
</protein>
<gene>
    <name evidence="2" type="ORF">E5083_17800</name>
</gene>
<keyword evidence="1" id="KW-0732">Signal</keyword>
<reference evidence="2 3" key="1">
    <citation type="submission" date="2019-04" db="EMBL/GenBank/DDBJ databases">
        <title>Streptomyces sp. nov. Bv016 isolated from bark of Buahinia variegata.</title>
        <authorList>
            <person name="Kanchanasin P."/>
            <person name="Tanasupawat S."/>
            <person name="Yuki M."/>
            <person name="Kudo T."/>
        </authorList>
    </citation>
    <scope>NUCLEOTIDE SEQUENCE [LARGE SCALE GENOMIC DNA]</scope>
    <source>
        <strain evidence="2 3">Bv016</strain>
    </source>
</reference>
<accession>A0A4Z1D1R0</accession>
<organism evidence="2 3">
    <name type="scientific">Streptomyces bauhiniae</name>
    <dbReference type="NCBI Taxonomy" id="2340725"/>
    <lineage>
        <taxon>Bacteria</taxon>
        <taxon>Bacillati</taxon>
        <taxon>Actinomycetota</taxon>
        <taxon>Actinomycetes</taxon>
        <taxon>Kitasatosporales</taxon>
        <taxon>Streptomycetaceae</taxon>
        <taxon>Streptomyces</taxon>
    </lineage>
</organism>
<evidence type="ECO:0000313" key="2">
    <source>
        <dbReference type="EMBL" id="TGN75540.1"/>
    </source>
</evidence>
<dbReference type="GeneID" id="95449458"/>
<evidence type="ECO:0000313" key="3">
    <source>
        <dbReference type="Proteomes" id="UP000298159"/>
    </source>
</evidence>
<dbReference type="Proteomes" id="UP000298159">
    <property type="component" value="Unassembled WGS sequence"/>
</dbReference>
<dbReference type="AlphaFoldDB" id="A0A4Z1D1R0"/>